<evidence type="ECO:0000313" key="1">
    <source>
        <dbReference type="EMBL" id="SVE50601.1"/>
    </source>
</evidence>
<feature type="non-terminal residue" evidence="1">
    <location>
        <position position="195"/>
    </location>
</feature>
<dbReference type="PANTHER" id="PTHR31891">
    <property type="entry name" value="FORMAMIDASE C869.04-RELATED"/>
    <property type="match status" value="1"/>
</dbReference>
<name>A0A383E1K8_9ZZZZ</name>
<gene>
    <name evidence="1" type="ORF">METZ01_LOCUS503455</name>
</gene>
<evidence type="ECO:0008006" key="2">
    <source>
        <dbReference type="Google" id="ProtNLM"/>
    </source>
</evidence>
<protein>
    <recommendedName>
        <fullName evidence="2">Acetamidase</fullName>
    </recommendedName>
</protein>
<dbReference type="Pfam" id="PF03069">
    <property type="entry name" value="FmdA_AmdA"/>
    <property type="match status" value="1"/>
</dbReference>
<sequence length="195" mass="20799">MAGHEYIPTHYHNTLGWHDPVLEIDPGDTVVTTTVDARGQDHTGARVTQRGNPQTGPFFLRGAEPGDALVVNLDELTPNRSWGFTGCAVAPNVLDPGTRPTFADDLGQNPAFDGAPFFRWAVDVAAGTTHLAEPESVLSKLELPLDPMVGCFGVAPQGGQAISTATSSTHGGNMDYRRFRQGVKVYFPVFAPGAL</sequence>
<dbReference type="GO" id="GO:0016811">
    <property type="term" value="F:hydrolase activity, acting on carbon-nitrogen (but not peptide) bonds, in linear amides"/>
    <property type="evidence" value="ECO:0007669"/>
    <property type="project" value="InterPro"/>
</dbReference>
<dbReference type="EMBL" id="UINC01222014">
    <property type="protein sequence ID" value="SVE50601.1"/>
    <property type="molecule type" value="Genomic_DNA"/>
</dbReference>
<dbReference type="Gene3D" id="2.60.120.580">
    <property type="entry name" value="Acetamidase/Formamidase-like domains"/>
    <property type="match status" value="2"/>
</dbReference>
<dbReference type="PANTHER" id="PTHR31891:SF1">
    <property type="entry name" value="FORMAMIDASE C869.04-RELATED"/>
    <property type="match status" value="1"/>
</dbReference>
<dbReference type="AlphaFoldDB" id="A0A383E1K8"/>
<organism evidence="1">
    <name type="scientific">marine metagenome</name>
    <dbReference type="NCBI Taxonomy" id="408172"/>
    <lineage>
        <taxon>unclassified sequences</taxon>
        <taxon>metagenomes</taxon>
        <taxon>ecological metagenomes</taxon>
    </lineage>
</organism>
<accession>A0A383E1K8</accession>
<proteinExistence type="predicted"/>
<dbReference type="InterPro" id="IPR004304">
    <property type="entry name" value="FmdA_AmdA"/>
</dbReference>
<reference evidence="1" key="1">
    <citation type="submission" date="2018-05" db="EMBL/GenBank/DDBJ databases">
        <authorList>
            <person name="Lanie J.A."/>
            <person name="Ng W.-L."/>
            <person name="Kazmierczak K.M."/>
            <person name="Andrzejewski T.M."/>
            <person name="Davidsen T.M."/>
            <person name="Wayne K.J."/>
            <person name="Tettelin H."/>
            <person name="Glass J.I."/>
            <person name="Rusch D."/>
            <person name="Podicherti R."/>
            <person name="Tsui H.-C.T."/>
            <person name="Winkler M.E."/>
        </authorList>
    </citation>
    <scope>NUCLEOTIDE SEQUENCE</scope>
</reference>
<dbReference type="SUPFAM" id="SSF141130">
    <property type="entry name" value="Acetamidase/Formamidase-like"/>
    <property type="match status" value="1"/>
</dbReference>